<keyword evidence="2" id="KW-1185">Reference proteome</keyword>
<evidence type="ECO:0000313" key="2">
    <source>
        <dbReference type="Proteomes" id="UP001631969"/>
    </source>
</evidence>
<comment type="caution">
    <text evidence="1">The sequence shown here is derived from an EMBL/GenBank/DDBJ whole genome shotgun (WGS) entry which is preliminary data.</text>
</comment>
<protein>
    <submittedName>
        <fullName evidence="1">1,4-alpha-glucan branching protein GlgB</fullName>
    </submittedName>
</protein>
<evidence type="ECO:0000313" key="1">
    <source>
        <dbReference type="EMBL" id="MFM9326881.1"/>
    </source>
</evidence>
<reference evidence="1" key="1">
    <citation type="submission" date="2024-12" db="EMBL/GenBank/DDBJ databases">
        <authorList>
            <person name="Wu N."/>
        </authorList>
    </citation>
    <scope>NUCLEOTIDE SEQUENCE</scope>
    <source>
        <strain evidence="1">P15</strain>
    </source>
</reference>
<dbReference type="Proteomes" id="UP001631969">
    <property type="component" value="Unassembled WGS sequence"/>
</dbReference>
<sequence length="657" mass="75298">MPNRIPTAHDLHLFHEGNLHHSYRMMGAHPAQENGVTGVRFTVWAPHAKEVGISGDFNGWTADCHLMEPLLDSGGMWTLFVPGLEEGAVYKYRITGPDGRRFLKSDPYAFFSELRPRTASVVKSLEGFRWNDTRWRRKQEKEPVYAKPLNIYEVHLGSWKYIENEVFYTYEEYAQELVEYVKEMGYTHIELLPLTEHPFDRSWGYQATGYYSATSRYGQPEQLMFFINHCHENGIGVLLDWVPGHFCKDDHGLRLFDGTPLFEHPDPDIAEKRGWGTLGFDFGKPEVLSFLISNAIFWMDVYHVDGLRVDAVASMIDLAFDRDKAAAPRNAYGGNENLDALGFLKRLNKAVFQYFPGALMVAEDSSDWPMVTAPVHAGGLGFNYKWNMGWMNDVLRYMQLQPAERRHRHHLMTFSMMYAYAENYVLPFSHDEVVHGKKSLLNKMPGSYEEKFANLRVLYAYMAAHPGKKLLFMGSEFGQFDEWKDMEDLDWELVGYPMHGKTRHYVRSLNAIYMKEKAMWQQDHSPGGFQWIDADNAEQSVMSFVRWNKAGDELILAVLNFRETGYSEYRIGVPDAGIYRELLNSDAEEFGGSGGKTRSRLTTEAVPFHGQPCSIRIALPPFSALLFKHKVAAKGPFTEKQAELPDTPDRTTMGKGK</sequence>
<proteinExistence type="predicted"/>
<dbReference type="EMBL" id="JBJURJ010000001">
    <property type="protein sequence ID" value="MFM9326881.1"/>
    <property type="molecule type" value="Genomic_DNA"/>
</dbReference>
<organism evidence="1 2">
    <name type="scientific">Paenibacillus mesotrionivorans</name>
    <dbReference type="NCBI Taxonomy" id="3160968"/>
    <lineage>
        <taxon>Bacteria</taxon>
        <taxon>Bacillati</taxon>
        <taxon>Bacillota</taxon>
        <taxon>Bacilli</taxon>
        <taxon>Bacillales</taxon>
        <taxon>Paenibacillaceae</taxon>
        <taxon>Paenibacillus</taxon>
    </lineage>
</organism>
<name>A0ACC7NT74_9BACL</name>
<accession>A0ACC7NT74</accession>
<gene>
    <name evidence="1" type="primary">glgB</name>
    <name evidence="1" type="ORF">ACI1P1_01080</name>
</gene>